<sequence length="63" mass="7451">MGDQQSASGERVRVGERAFNRIFARFLRDIEPGDFTLVMRFNPRGNMGTRYERSWKREQEANL</sequence>
<dbReference type="STRING" id="1802619.A2797_02275"/>
<evidence type="ECO:0000313" key="1">
    <source>
        <dbReference type="EMBL" id="OGC54687.1"/>
    </source>
</evidence>
<protein>
    <submittedName>
        <fullName evidence="1">Uncharacterized protein</fullName>
    </submittedName>
</protein>
<organism evidence="1 2">
    <name type="scientific">candidate division WWE3 bacterium RIFCSPHIGHO2_01_FULL_48_15</name>
    <dbReference type="NCBI Taxonomy" id="1802619"/>
    <lineage>
        <taxon>Bacteria</taxon>
        <taxon>Katanobacteria</taxon>
    </lineage>
</organism>
<dbReference type="AlphaFoldDB" id="A0A1F4VC33"/>
<reference evidence="1 2" key="1">
    <citation type="journal article" date="2016" name="Nat. Commun.">
        <title>Thousands of microbial genomes shed light on interconnected biogeochemical processes in an aquifer system.</title>
        <authorList>
            <person name="Anantharaman K."/>
            <person name="Brown C.T."/>
            <person name="Hug L.A."/>
            <person name="Sharon I."/>
            <person name="Castelle C.J."/>
            <person name="Probst A.J."/>
            <person name="Thomas B.C."/>
            <person name="Singh A."/>
            <person name="Wilkins M.J."/>
            <person name="Karaoz U."/>
            <person name="Brodie E.L."/>
            <person name="Williams K.H."/>
            <person name="Hubbard S.S."/>
            <person name="Banfield J.F."/>
        </authorList>
    </citation>
    <scope>NUCLEOTIDE SEQUENCE [LARGE SCALE GENOMIC DNA]</scope>
</reference>
<accession>A0A1F4VC33</accession>
<gene>
    <name evidence="1" type="ORF">A2797_02275</name>
</gene>
<dbReference type="EMBL" id="MEVC01000019">
    <property type="protein sequence ID" value="OGC54687.1"/>
    <property type="molecule type" value="Genomic_DNA"/>
</dbReference>
<name>A0A1F4VC33_UNCKA</name>
<dbReference type="Proteomes" id="UP000179005">
    <property type="component" value="Unassembled WGS sequence"/>
</dbReference>
<proteinExistence type="predicted"/>
<evidence type="ECO:0000313" key="2">
    <source>
        <dbReference type="Proteomes" id="UP000179005"/>
    </source>
</evidence>
<comment type="caution">
    <text evidence="1">The sequence shown here is derived from an EMBL/GenBank/DDBJ whole genome shotgun (WGS) entry which is preliminary data.</text>
</comment>